<dbReference type="SUPFAM" id="SSF53756">
    <property type="entry name" value="UDP-Glycosyltransferase/glycogen phosphorylase"/>
    <property type="match status" value="1"/>
</dbReference>
<dbReference type="PANTHER" id="PTHR44809:SF1">
    <property type="entry name" value="PROTEIN O-MANNOSYL-TRANSFERASE TMTC1"/>
    <property type="match status" value="1"/>
</dbReference>
<protein>
    <submittedName>
        <fullName evidence="2">Tetratricopeptide repeat protein</fullName>
    </submittedName>
</protein>
<dbReference type="InterPro" id="IPR052943">
    <property type="entry name" value="TMTC_O-mannosyl-trnsfr"/>
</dbReference>
<proteinExistence type="predicted"/>
<dbReference type="PANTHER" id="PTHR44809">
    <property type="match status" value="1"/>
</dbReference>
<dbReference type="Gene3D" id="1.25.40.10">
    <property type="entry name" value="Tetratricopeptide repeat domain"/>
    <property type="match status" value="3"/>
</dbReference>
<dbReference type="EMBL" id="RZIJ01000015">
    <property type="protein sequence ID" value="RUQ68187.1"/>
    <property type="molecule type" value="Genomic_DNA"/>
</dbReference>
<organism evidence="2 3">
    <name type="scientific">Azospirillum doebereinerae</name>
    <dbReference type="NCBI Taxonomy" id="92933"/>
    <lineage>
        <taxon>Bacteria</taxon>
        <taxon>Pseudomonadati</taxon>
        <taxon>Pseudomonadota</taxon>
        <taxon>Alphaproteobacteria</taxon>
        <taxon>Rhodospirillales</taxon>
        <taxon>Azospirillaceae</taxon>
        <taxon>Azospirillum</taxon>
    </lineage>
</organism>
<sequence>MDGIPWGNRPLRAKMLGDHRPCRAATKDLDVASVLDLMHAGAAALQRRDVFQAQARLEQAVALAPERDEAWNILGVARITAGDALRAEAAFRHAEAHAPGNPAYPRSRAESLRRLGRPADAVRVLEDAVRRGALSTDLACDLADLRLSLRGPRASEAAYRLALLLTPDHGRAINNMAEARRKPEAGLPAGEVVSAFHRLAVLRGTAVARAGLANALLDAGRPDEAEREARAALRLQPGEAAALDALGGALIHRRRHGEAAAVLRKAMALTPDRAEAWANFGFARLNQHADDTEAAFRRAIRLRPDLAEAHVGLGTARMLDGRLREGAASYEWRLRLPAFQSPRRFDRPVWDGRIRPGATLLVHADRGLGDAFQFIRYAPSLRAAGMRVVFHGPGTLLELFRASGVADQIHDADGPLPVHDLHIDVMSLIHAMGTELDSVPATVPYLVPPEERSRRWAGRLAELPGLKVGLVWAGSVQVYAPQRSPRLRSVLPLIGLPGTTTVGLQVGQGRDDLKGIPVPSLVDWGAEVRDFADTAAIIAGLDVVVSPCTSVTHLAGALGRPLAVLLDQGAEWRWLRARTDSPWYPTATLYRQTEAGDWTGPVERLRRDLLALAERRAREG</sequence>
<keyword evidence="1" id="KW-0802">TPR repeat</keyword>
<dbReference type="SMART" id="SM00028">
    <property type="entry name" value="TPR"/>
    <property type="match status" value="7"/>
</dbReference>
<evidence type="ECO:0000313" key="2">
    <source>
        <dbReference type="EMBL" id="RUQ68187.1"/>
    </source>
</evidence>
<dbReference type="Gene3D" id="3.40.50.2000">
    <property type="entry name" value="Glycogen Phosphorylase B"/>
    <property type="match status" value="1"/>
</dbReference>
<dbReference type="Proteomes" id="UP000280346">
    <property type="component" value="Unassembled WGS sequence"/>
</dbReference>
<evidence type="ECO:0000313" key="3">
    <source>
        <dbReference type="Proteomes" id="UP000280346"/>
    </source>
</evidence>
<dbReference type="AlphaFoldDB" id="A0A3S1CFU8"/>
<gene>
    <name evidence="2" type="ORF">EJ913_18980</name>
</gene>
<reference evidence="2 3" key="1">
    <citation type="submission" date="2018-12" db="EMBL/GenBank/DDBJ databases">
        <authorList>
            <person name="Yang Y."/>
        </authorList>
    </citation>
    <scope>NUCLEOTIDE SEQUENCE [LARGE SCALE GENOMIC DNA]</scope>
    <source>
        <strain evidence="2 3">GSF71</strain>
    </source>
</reference>
<dbReference type="SUPFAM" id="SSF48452">
    <property type="entry name" value="TPR-like"/>
    <property type="match status" value="1"/>
</dbReference>
<dbReference type="PROSITE" id="PS50005">
    <property type="entry name" value="TPR"/>
    <property type="match status" value="1"/>
</dbReference>
<dbReference type="InterPro" id="IPR019734">
    <property type="entry name" value="TPR_rpt"/>
</dbReference>
<dbReference type="Pfam" id="PF13432">
    <property type="entry name" value="TPR_16"/>
    <property type="match status" value="2"/>
</dbReference>
<keyword evidence="3" id="KW-1185">Reference proteome</keyword>
<comment type="caution">
    <text evidence="2">The sequence shown here is derived from an EMBL/GenBank/DDBJ whole genome shotgun (WGS) entry which is preliminary data.</text>
</comment>
<dbReference type="InterPro" id="IPR011990">
    <property type="entry name" value="TPR-like_helical_dom_sf"/>
</dbReference>
<name>A0A3S1CFU8_9PROT</name>
<accession>A0A3S1CFU8</accession>
<evidence type="ECO:0000256" key="1">
    <source>
        <dbReference type="PROSITE-ProRule" id="PRU00339"/>
    </source>
</evidence>
<dbReference type="OrthoDB" id="7302426at2"/>
<feature type="repeat" description="TPR" evidence="1">
    <location>
        <begin position="240"/>
        <end position="273"/>
    </location>
</feature>